<evidence type="ECO:0000259" key="1">
    <source>
        <dbReference type="Pfam" id="PF08241"/>
    </source>
</evidence>
<evidence type="ECO:0000313" key="2">
    <source>
        <dbReference type="Proteomes" id="UP000694845"/>
    </source>
</evidence>
<gene>
    <name evidence="3" type="primary">LOC110975864</name>
</gene>
<reference evidence="3" key="1">
    <citation type="submission" date="2025-08" db="UniProtKB">
        <authorList>
            <consortium name="RefSeq"/>
        </authorList>
    </citation>
    <scope>IDENTIFICATION</scope>
</reference>
<dbReference type="GO" id="GO:0008757">
    <property type="term" value="F:S-adenosylmethionine-dependent methyltransferase activity"/>
    <property type="evidence" value="ECO:0007669"/>
    <property type="project" value="InterPro"/>
</dbReference>
<dbReference type="OrthoDB" id="3647at2759"/>
<evidence type="ECO:0000313" key="3">
    <source>
        <dbReference type="RefSeq" id="XP_022084402.1"/>
    </source>
</evidence>
<dbReference type="PANTHER" id="PTHR43591:SF101">
    <property type="entry name" value="METHYLTRANSFERASE-LIKE PROTEIN 27"/>
    <property type="match status" value="1"/>
</dbReference>
<dbReference type="InterPro" id="IPR013216">
    <property type="entry name" value="Methyltransf_11"/>
</dbReference>
<dbReference type="RefSeq" id="XP_022084402.1">
    <property type="nucleotide sequence ID" value="XM_022228710.1"/>
</dbReference>
<dbReference type="SUPFAM" id="SSF53335">
    <property type="entry name" value="S-adenosyl-L-methionine-dependent methyltransferases"/>
    <property type="match status" value="2"/>
</dbReference>
<dbReference type="GeneID" id="110975864"/>
<dbReference type="Proteomes" id="UP000694845">
    <property type="component" value="Unplaced"/>
</dbReference>
<dbReference type="KEGG" id="aplc:110975864"/>
<dbReference type="Pfam" id="PF08241">
    <property type="entry name" value="Methyltransf_11"/>
    <property type="match status" value="1"/>
</dbReference>
<sequence>MSTQRILEPIDCTKVYSPLSPLGKMSDPTRDVNMNVKTIRDLSKKADGTKAVAEFYDKWAEKYDEDLEKGNYEGPALCVDALFKVLPDKSALIVDCAAGTGKVGEGLAKLGFKRIDAVDISQKSLDISASKRVYERLICDSLGKHKLKGVDDGYYSGLICVGGVAAGHISHDAFSEWTRIVKKGKTYSPILGKMSDPTKDLEENIKMIRQMSKKPDGIKAVAEFYDKWAEDYDEDLEKEHYKGPALCVDALSKAMPDKSALIVDCAAGTGKAGEELAKRGYKRIDAVDISPKSLDISASKGVYERLICDSLGKHKLKGVGDGFYSGLICVGGVSAGHISQDAFPEWTRIVKKGGFMVFAVSKAVVSGDQQNEAFIETEDAISDLVQKGVWELVEKTNIPYVKSHEADLYTIRRL</sequence>
<name>A0A8B7XVX8_ACAPL</name>
<protein>
    <submittedName>
        <fullName evidence="3">Uncharacterized protein LOC110975864 isoform X1</fullName>
    </submittedName>
</protein>
<organism evidence="2 3">
    <name type="scientific">Acanthaster planci</name>
    <name type="common">Crown-of-thorns starfish</name>
    <dbReference type="NCBI Taxonomy" id="133434"/>
    <lineage>
        <taxon>Eukaryota</taxon>
        <taxon>Metazoa</taxon>
        <taxon>Echinodermata</taxon>
        <taxon>Eleutherozoa</taxon>
        <taxon>Asterozoa</taxon>
        <taxon>Asteroidea</taxon>
        <taxon>Valvatacea</taxon>
        <taxon>Valvatida</taxon>
        <taxon>Acanthasteridae</taxon>
        <taxon>Acanthaster</taxon>
    </lineage>
</organism>
<dbReference type="PANTHER" id="PTHR43591">
    <property type="entry name" value="METHYLTRANSFERASE"/>
    <property type="match status" value="1"/>
</dbReference>
<proteinExistence type="predicted"/>
<dbReference type="CDD" id="cd02440">
    <property type="entry name" value="AdoMet_MTases"/>
    <property type="match status" value="2"/>
</dbReference>
<dbReference type="Gene3D" id="3.40.50.150">
    <property type="entry name" value="Vaccinia Virus protein VP39"/>
    <property type="match status" value="2"/>
</dbReference>
<accession>A0A8B7XVX8</accession>
<dbReference type="InterPro" id="IPR029063">
    <property type="entry name" value="SAM-dependent_MTases_sf"/>
</dbReference>
<dbReference type="AlphaFoldDB" id="A0A8B7XVX8"/>
<feature type="domain" description="Methyltransferase type 11" evidence="1">
    <location>
        <begin position="263"/>
        <end position="358"/>
    </location>
</feature>
<keyword evidence="2" id="KW-1185">Reference proteome</keyword>